<name>A0A0T9E646_MYCTX</name>
<dbReference type="AlphaFoldDB" id="A0A0T9E646"/>
<reference evidence="1 3" key="1">
    <citation type="submission" date="2015-03" db="EMBL/GenBank/DDBJ databases">
        <authorList>
            <consortium name="Pathogen Informatics"/>
        </authorList>
    </citation>
    <scope>NUCLEOTIDE SEQUENCE [LARGE SCALE GENOMIC DNA]</scope>
    <source>
        <strain evidence="1 3">D00501624</strain>
    </source>
</reference>
<organism evidence="2 4">
    <name type="scientific">Mycobacterium tuberculosis</name>
    <dbReference type="NCBI Taxonomy" id="1773"/>
    <lineage>
        <taxon>Bacteria</taxon>
        <taxon>Bacillati</taxon>
        <taxon>Actinomycetota</taxon>
        <taxon>Actinomycetes</taxon>
        <taxon>Mycobacteriales</taxon>
        <taxon>Mycobacteriaceae</taxon>
        <taxon>Mycobacterium</taxon>
        <taxon>Mycobacterium tuberculosis complex</taxon>
    </lineage>
</organism>
<evidence type="ECO:0000313" key="1">
    <source>
        <dbReference type="EMBL" id="CNV76686.1"/>
    </source>
</evidence>
<protein>
    <submittedName>
        <fullName evidence="2">Uncharacterized protein</fullName>
    </submittedName>
</protein>
<proteinExistence type="predicted"/>
<accession>A0A0T9E646</accession>
<evidence type="ECO:0000313" key="2">
    <source>
        <dbReference type="EMBL" id="OMH59672.1"/>
    </source>
</evidence>
<sequence length="105" mass="10414">MLAGVVAAGMFNDGNVNPGRLKAPTVMLAGVVAAGMFNDGNVNPGRLKAPTVMLAGVVAAGMVSDGSVIAGRLKAGTDIPGICSGGRVRSGVVILNCRLPCPTPR</sequence>
<reference evidence="2 4" key="3">
    <citation type="submission" date="2017-02" db="EMBL/GenBank/DDBJ databases">
        <title>Protein polymorphisms may explain contrasting epidemiological fitness of two variants of a multidrug-resistant Mycobacterium tuberculosis strain.</title>
        <authorList>
            <person name="Bigi M.M."/>
            <person name="Lopez B."/>
            <person name="Blanco F.C."/>
            <person name="Sasiain M.C."/>
            <person name="De La Barrera S."/>
            <person name="Ritacco V."/>
            <person name="Bigi F."/>
            <person name="Soria M.A."/>
        </authorList>
    </citation>
    <scope>NUCLEOTIDE SEQUENCE [LARGE SCALE GENOMIC DNA]</scope>
    <source>
        <strain evidence="2 4">6548</strain>
    </source>
</reference>
<evidence type="ECO:0000313" key="3">
    <source>
        <dbReference type="Proteomes" id="UP000039217"/>
    </source>
</evidence>
<dbReference type="Proteomes" id="UP000189452">
    <property type="component" value="Chromosome"/>
</dbReference>
<reference evidence="2 4" key="2">
    <citation type="submission" date="2016-04" db="EMBL/GenBank/DDBJ databases">
        <authorList>
            <person name="Bigi M."/>
            <person name="Bigi F."/>
            <person name="Soria M.A."/>
        </authorList>
    </citation>
    <scope>NUCLEOTIDE SEQUENCE [LARGE SCALE GENOMIC DNA]</scope>
    <source>
        <strain evidence="2 4">6548</strain>
    </source>
</reference>
<gene>
    <name evidence="2" type="ORF">A4S10_01843</name>
    <name evidence="1" type="ORF">ERS007661_03051</name>
</gene>
<dbReference type="EMBL" id="LWDQ01000001">
    <property type="protein sequence ID" value="OMH59672.1"/>
    <property type="molecule type" value="Genomic_DNA"/>
</dbReference>
<evidence type="ECO:0000313" key="4">
    <source>
        <dbReference type="Proteomes" id="UP000189452"/>
    </source>
</evidence>
<dbReference type="EMBL" id="CQQC01001235">
    <property type="protein sequence ID" value="CNV76686.1"/>
    <property type="molecule type" value="Genomic_DNA"/>
</dbReference>
<dbReference type="Proteomes" id="UP000039217">
    <property type="component" value="Unassembled WGS sequence"/>
</dbReference>